<accession>A0ABX3I9A7</accession>
<organism evidence="3 4">
    <name type="scientific">Bacillus haynesii</name>
    <dbReference type="NCBI Taxonomy" id="1925021"/>
    <lineage>
        <taxon>Bacteria</taxon>
        <taxon>Bacillati</taxon>
        <taxon>Bacillota</taxon>
        <taxon>Bacilli</taxon>
        <taxon>Bacillales</taxon>
        <taxon>Bacillaceae</taxon>
        <taxon>Bacillus</taxon>
    </lineage>
</organism>
<dbReference type="NCBIfam" id="TIGR00730">
    <property type="entry name" value="Rossman fold protein, TIGR00730 family"/>
    <property type="match status" value="1"/>
</dbReference>
<dbReference type="InterPro" id="IPR005269">
    <property type="entry name" value="LOG"/>
</dbReference>
<evidence type="ECO:0000313" key="4">
    <source>
        <dbReference type="Proteomes" id="UP000187046"/>
    </source>
</evidence>
<keyword evidence="2" id="KW-0378">Hydrolase</keyword>
<evidence type="ECO:0000256" key="1">
    <source>
        <dbReference type="ARBA" id="ARBA00006763"/>
    </source>
</evidence>
<protein>
    <recommendedName>
        <fullName evidence="2">Cytokinin riboside 5'-monophosphate phosphoribohydrolase</fullName>
        <ecNumber evidence="2">3.2.2.n1</ecNumber>
    </recommendedName>
</protein>
<dbReference type="PANTHER" id="PTHR31223:SF70">
    <property type="entry name" value="LOG FAMILY PROTEIN YJL055W"/>
    <property type="match status" value="1"/>
</dbReference>
<keyword evidence="2" id="KW-0203">Cytokinin biosynthesis</keyword>
<sequence length="196" mass="21779">MKTVCVYSGSNMGADPEYKKKAAELGVYIAEKGLRLVYGGSRMGLMGVIADTVLENGGEVVGVMPKGLFTGEIVHQQLTELIEVSGMHERKAKMSELADGFIAMPGGFGTFEELFEVLCWAQIGIHQKPIGLYNVNGYFEPLLKMLEYSVQEGFSNDSHLQLIHASASPAELIGNMNDYRYPVLEKKWKDYRNLYI</sequence>
<comment type="similarity">
    <text evidence="1 2">Belongs to the LOG family.</text>
</comment>
<dbReference type="RefSeq" id="WP_076788772.1">
    <property type="nucleotide sequence ID" value="NZ_MRBL01000003.1"/>
</dbReference>
<evidence type="ECO:0000313" key="3">
    <source>
        <dbReference type="EMBL" id="OMI29772.1"/>
    </source>
</evidence>
<evidence type="ECO:0000256" key="2">
    <source>
        <dbReference type="RuleBase" id="RU363015"/>
    </source>
</evidence>
<name>A0ABX3I9A7_9BACI</name>
<dbReference type="Gene3D" id="3.40.50.450">
    <property type="match status" value="1"/>
</dbReference>
<proteinExistence type="inferred from homology"/>
<dbReference type="PANTHER" id="PTHR31223">
    <property type="entry name" value="LOG FAMILY PROTEIN YJL055W"/>
    <property type="match status" value="1"/>
</dbReference>
<dbReference type="EC" id="3.2.2.n1" evidence="2"/>
<keyword evidence="4" id="KW-1185">Reference proteome</keyword>
<dbReference type="SUPFAM" id="SSF102405">
    <property type="entry name" value="MCP/YpsA-like"/>
    <property type="match status" value="1"/>
</dbReference>
<dbReference type="Pfam" id="PF03641">
    <property type="entry name" value="Lysine_decarbox"/>
    <property type="match status" value="1"/>
</dbReference>
<reference evidence="3 4" key="1">
    <citation type="submission" date="2016-12" db="EMBL/GenBank/DDBJ databases">
        <title>Bacillus phylogenomics.</title>
        <authorList>
            <person name="Dunlap C."/>
        </authorList>
    </citation>
    <scope>NUCLEOTIDE SEQUENCE [LARGE SCALE GENOMIC DNA]</scope>
    <source>
        <strain evidence="3 4">NRRL B-41327</strain>
    </source>
</reference>
<dbReference type="InterPro" id="IPR031100">
    <property type="entry name" value="LOG_fam"/>
</dbReference>
<comment type="caution">
    <text evidence="3">The sequence shown here is derived from an EMBL/GenBank/DDBJ whole genome shotgun (WGS) entry which is preliminary data.</text>
</comment>
<gene>
    <name evidence="3" type="ORF">BTA31_02540</name>
</gene>
<dbReference type="Proteomes" id="UP000187046">
    <property type="component" value="Unassembled WGS sequence"/>
</dbReference>
<dbReference type="EMBL" id="MRBL01000003">
    <property type="protein sequence ID" value="OMI29772.1"/>
    <property type="molecule type" value="Genomic_DNA"/>
</dbReference>